<dbReference type="GO" id="GO:0009360">
    <property type="term" value="C:DNA polymerase III complex"/>
    <property type="evidence" value="ECO:0007669"/>
    <property type="project" value="TreeGrafter"/>
</dbReference>
<evidence type="ECO:0000313" key="1">
    <source>
        <dbReference type="EMBL" id="SFZ82101.1"/>
    </source>
</evidence>
<organism evidence="1 2">
    <name type="scientific">Devosia enhydra</name>
    <dbReference type="NCBI Taxonomy" id="665118"/>
    <lineage>
        <taxon>Bacteria</taxon>
        <taxon>Pseudomonadati</taxon>
        <taxon>Pseudomonadota</taxon>
        <taxon>Alphaproteobacteria</taxon>
        <taxon>Hyphomicrobiales</taxon>
        <taxon>Devosiaceae</taxon>
        <taxon>Devosia</taxon>
    </lineage>
</organism>
<name>A0A1K2HW06_9HYPH</name>
<dbReference type="InterPro" id="IPR027417">
    <property type="entry name" value="P-loop_NTPase"/>
</dbReference>
<protein>
    <submittedName>
        <fullName evidence="1">DNA polymerase-3 subunit delta</fullName>
    </submittedName>
</protein>
<keyword evidence="2" id="KW-1185">Reference proteome</keyword>
<dbReference type="RefSeq" id="WP_072339347.1">
    <property type="nucleotide sequence ID" value="NZ_FPKU01000001.1"/>
</dbReference>
<dbReference type="STRING" id="665118.SAMN02983003_0881"/>
<accession>A0A1K2HW06</accession>
<evidence type="ECO:0000313" key="2">
    <source>
        <dbReference type="Proteomes" id="UP000183447"/>
    </source>
</evidence>
<dbReference type="EMBL" id="FPKU01000001">
    <property type="protein sequence ID" value="SFZ82101.1"/>
    <property type="molecule type" value="Genomic_DNA"/>
</dbReference>
<reference evidence="1 2" key="1">
    <citation type="submission" date="2016-11" db="EMBL/GenBank/DDBJ databases">
        <authorList>
            <person name="Jaros S."/>
            <person name="Januszkiewicz K."/>
            <person name="Wedrychowicz H."/>
        </authorList>
    </citation>
    <scope>NUCLEOTIDE SEQUENCE [LARGE SCALE GENOMIC DNA]</scope>
    <source>
        <strain evidence="1 2">ATCC 23634</strain>
    </source>
</reference>
<dbReference type="Pfam" id="PF13177">
    <property type="entry name" value="DNA_pol3_delta2"/>
    <property type="match status" value="1"/>
</dbReference>
<dbReference type="InterPro" id="IPR050238">
    <property type="entry name" value="DNA_Rep/Repair_Clamp_Loader"/>
</dbReference>
<gene>
    <name evidence="1" type="ORF">SAMN02983003_0881</name>
</gene>
<sequence length="344" mass="36925">MSEDAPQREADHIEGVAPPELTPTLVGHEAQLAAVRDQIAAGRLPSGMMIHGPLGIGKATFAFTLAREILTATGDEDAHRVDEQVRAGSHPNLFVLRKAPRDTKGFYTVIRVDEVRALKDRMHHTRGRAGHRVAIIDAIDDANASAANALLKILEEPPPDTAFLLISHRPGGLLPTIKSRCHQIALRPLPDAGVRAVLEAAGAPAQRIGDAVGLAQGRPRRGFEALKLADATGIAALRGWLESPATTERGSQLALADALGGDRDGAAARFARELMLERIAQEARDAALAGPEARRRLASASELWEKAQALFSDADSLNLDFRQTLVSVFDAMRAHFSRTPAEPR</sequence>
<dbReference type="Gene3D" id="3.40.50.300">
    <property type="entry name" value="P-loop containing nucleotide triphosphate hydrolases"/>
    <property type="match status" value="1"/>
</dbReference>
<dbReference type="GO" id="GO:0006261">
    <property type="term" value="P:DNA-templated DNA replication"/>
    <property type="evidence" value="ECO:0007669"/>
    <property type="project" value="TreeGrafter"/>
</dbReference>
<dbReference type="AlphaFoldDB" id="A0A1K2HW06"/>
<dbReference type="PANTHER" id="PTHR11669:SF8">
    <property type="entry name" value="DNA POLYMERASE III SUBUNIT DELTA"/>
    <property type="match status" value="1"/>
</dbReference>
<dbReference type="Proteomes" id="UP000183447">
    <property type="component" value="Unassembled WGS sequence"/>
</dbReference>
<dbReference type="PANTHER" id="PTHR11669">
    <property type="entry name" value="REPLICATION FACTOR C / DNA POLYMERASE III GAMMA-TAU SUBUNIT"/>
    <property type="match status" value="1"/>
</dbReference>
<proteinExistence type="predicted"/>
<dbReference type="SUPFAM" id="SSF52540">
    <property type="entry name" value="P-loop containing nucleoside triphosphate hydrolases"/>
    <property type="match status" value="1"/>
</dbReference>